<feature type="compositionally biased region" description="Acidic residues" evidence="1">
    <location>
        <begin position="132"/>
        <end position="147"/>
    </location>
</feature>
<evidence type="ECO:0000256" key="1">
    <source>
        <dbReference type="SAM" id="MobiDB-lite"/>
    </source>
</evidence>
<dbReference type="AlphaFoldDB" id="A0A2N9F0A3"/>
<dbReference type="PANTHER" id="PTHR34947:SF4">
    <property type="entry name" value="TRANSMEMBRANE PROTEIN"/>
    <property type="match status" value="1"/>
</dbReference>
<evidence type="ECO:0000313" key="3">
    <source>
        <dbReference type="EMBL" id="SPC80311.1"/>
    </source>
</evidence>
<reference evidence="3" key="1">
    <citation type="submission" date="2018-02" db="EMBL/GenBank/DDBJ databases">
        <authorList>
            <person name="Cohen D.B."/>
            <person name="Kent A.D."/>
        </authorList>
    </citation>
    <scope>NUCLEOTIDE SEQUENCE</scope>
</reference>
<keyword evidence="2" id="KW-0812">Transmembrane</keyword>
<sequence>MEQDQKLHTVEKFNKFQFLKRTLHLVFYVSLITLLLCYTLGFHFFPHSYNVYFSTFLFSLFTHALETKYMFLICNGILVAILAKSSVSCSSASSTKTDLGSLENVTHLVAEKLEEQEDGSSYREKEERESEAFIEEDEGTEEEEEESGVVMRAEDEEEVLAANEEFASRDELNKRFEEFIRKTKEEIRIEAQQPQLISV</sequence>
<gene>
    <name evidence="3" type="ORF">FSB_LOCUS8193</name>
</gene>
<feature type="compositionally biased region" description="Basic and acidic residues" evidence="1">
    <location>
        <begin position="120"/>
        <end position="131"/>
    </location>
</feature>
<keyword evidence="2" id="KW-0472">Membrane</keyword>
<feature type="region of interest" description="Disordered" evidence="1">
    <location>
        <begin position="114"/>
        <end position="154"/>
    </location>
</feature>
<dbReference type="PANTHER" id="PTHR34947">
    <property type="entry name" value="TRANSMEMBRANE PROTEIN"/>
    <property type="match status" value="1"/>
</dbReference>
<protein>
    <recommendedName>
        <fullName evidence="4">DUF4408 domain-containing protein</fullName>
    </recommendedName>
</protein>
<feature type="transmembrane region" description="Helical" evidence="2">
    <location>
        <begin position="69"/>
        <end position="87"/>
    </location>
</feature>
<evidence type="ECO:0008006" key="4">
    <source>
        <dbReference type="Google" id="ProtNLM"/>
    </source>
</evidence>
<keyword evidence="2" id="KW-1133">Transmembrane helix</keyword>
<evidence type="ECO:0000256" key="2">
    <source>
        <dbReference type="SAM" id="Phobius"/>
    </source>
</evidence>
<accession>A0A2N9F0A3</accession>
<dbReference type="EMBL" id="OIVN01000444">
    <property type="protein sequence ID" value="SPC80311.1"/>
    <property type="molecule type" value="Genomic_DNA"/>
</dbReference>
<feature type="transmembrane region" description="Helical" evidence="2">
    <location>
        <begin position="25"/>
        <end position="49"/>
    </location>
</feature>
<name>A0A2N9F0A3_FAGSY</name>
<proteinExistence type="predicted"/>
<organism evidence="3">
    <name type="scientific">Fagus sylvatica</name>
    <name type="common">Beechnut</name>
    <dbReference type="NCBI Taxonomy" id="28930"/>
    <lineage>
        <taxon>Eukaryota</taxon>
        <taxon>Viridiplantae</taxon>
        <taxon>Streptophyta</taxon>
        <taxon>Embryophyta</taxon>
        <taxon>Tracheophyta</taxon>
        <taxon>Spermatophyta</taxon>
        <taxon>Magnoliopsida</taxon>
        <taxon>eudicotyledons</taxon>
        <taxon>Gunneridae</taxon>
        <taxon>Pentapetalae</taxon>
        <taxon>rosids</taxon>
        <taxon>fabids</taxon>
        <taxon>Fagales</taxon>
        <taxon>Fagaceae</taxon>
        <taxon>Fagus</taxon>
    </lineage>
</organism>